<reference evidence="4 5" key="1">
    <citation type="submission" date="2022-10" db="EMBL/GenBank/DDBJ databases">
        <title>The complete genomes of actinobacterial strains from the NBC collection.</title>
        <authorList>
            <person name="Joergensen T.S."/>
            <person name="Alvarez Arevalo M."/>
            <person name="Sterndorff E.B."/>
            <person name="Faurdal D."/>
            <person name="Vuksanovic O."/>
            <person name="Mourched A.-S."/>
            <person name="Charusanti P."/>
            <person name="Shaw S."/>
            <person name="Blin K."/>
            <person name="Weber T."/>
        </authorList>
    </citation>
    <scope>NUCLEOTIDE SEQUENCE [LARGE SCALE GENOMIC DNA]</scope>
    <source>
        <strain evidence="4 5">NBC_00206</strain>
    </source>
</reference>
<evidence type="ECO:0000313" key="4">
    <source>
        <dbReference type="EMBL" id="WTO84768.1"/>
    </source>
</evidence>
<name>A0ABZ1IY36_9ACTN</name>
<feature type="region of interest" description="Disordered" evidence="1">
    <location>
        <begin position="221"/>
        <end position="240"/>
    </location>
</feature>
<keyword evidence="2" id="KW-0812">Transmembrane</keyword>
<keyword evidence="2" id="KW-1133">Transmembrane helix</keyword>
<feature type="region of interest" description="Disordered" evidence="1">
    <location>
        <begin position="138"/>
        <end position="192"/>
    </location>
</feature>
<feature type="compositionally biased region" description="Low complexity" evidence="1">
    <location>
        <begin position="156"/>
        <end position="192"/>
    </location>
</feature>
<evidence type="ECO:0000256" key="2">
    <source>
        <dbReference type="SAM" id="Phobius"/>
    </source>
</evidence>
<sequence>MGVAGALLAGCALLLWGLAPVASAGGPTSVLLSAPGSQRTAALYYSDQEYVALEKLLGTPARGSREQPPDESLMAADQINVTWMVHDVTPWRIDRVHRMARGKDVWIRRTTDVERQTHGSWYRAARPGELRALLDELDLTGGPTSTPGAYEEPADTGDAAAEAESEASGPAGSGAAASGASASPAAQASSGPGAGTGWWWAVPGAVAGAVLALGLRPVVARRPWDRLRGEPGPRQELRDV</sequence>
<dbReference type="EMBL" id="CP108125">
    <property type="protein sequence ID" value="WTO84768.1"/>
    <property type="molecule type" value="Genomic_DNA"/>
</dbReference>
<accession>A0ABZ1IY36</accession>
<gene>
    <name evidence="4" type="ORF">OHU27_21050</name>
</gene>
<evidence type="ECO:0000256" key="1">
    <source>
        <dbReference type="SAM" id="MobiDB-lite"/>
    </source>
</evidence>
<protein>
    <submittedName>
        <fullName evidence="4">Uncharacterized protein</fullName>
    </submittedName>
</protein>
<feature type="compositionally biased region" description="Basic and acidic residues" evidence="1">
    <location>
        <begin position="222"/>
        <end position="240"/>
    </location>
</feature>
<dbReference type="RefSeq" id="WP_406258412.1">
    <property type="nucleotide sequence ID" value="NZ_CP108125.1"/>
</dbReference>
<evidence type="ECO:0000313" key="5">
    <source>
        <dbReference type="Proteomes" id="UP001622690"/>
    </source>
</evidence>
<keyword evidence="2" id="KW-0472">Membrane</keyword>
<feature type="chain" id="PRO_5047392578" evidence="3">
    <location>
        <begin position="25"/>
        <end position="240"/>
    </location>
</feature>
<dbReference type="Proteomes" id="UP001622690">
    <property type="component" value="Chromosome"/>
</dbReference>
<feature type="transmembrane region" description="Helical" evidence="2">
    <location>
        <begin position="197"/>
        <end position="219"/>
    </location>
</feature>
<keyword evidence="5" id="KW-1185">Reference proteome</keyword>
<keyword evidence="3" id="KW-0732">Signal</keyword>
<feature type="signal peptide" evidence="3">
    <location>
        <begin position="1"/>
        <end position="24"/>
    </location>
</feature>
<organism evidence="4 5">
    <name type="scientific">Streptomyces nigra</name>
    <dbReference type="NCBI Taxonomy" id="1827580"/>
    <lineage>
        <taxon>Bacteria</taxon>
        <taxon>Bacillati</taxon>
        <taxon>Actinomycetota</taxon>
        <taxon>Actinomycetes</taxon>
        <taxon>Kitasatosporales</taxon>
        <taxon>Streptomycetaceae</taxon>
        <taxon>Streptomyces</taxon>
    </lineage>
</organism>
<evidence type="ECO:0000256" key="3">
    <source>
        <dbReference type="SAM" id="SignalP"/>
    </source>
</evidence>
<proteinExistence type="predicted"/>